<feature type="domain" description="Vacuolar protein sorting-associated protein 13 VPS13 adaptor binding" evidence="4">
    <location>
        <begin position="882"/>
        <end position="972"/>
    </location>
</feature>
<evidence type="ECO:0000259" key="4">
    <source>
        <dbReference type="Pfam" id="PF25036"/>
    </source>
</evidence>
<feature type="region of interest" description="Disordered" evidence="2">
    <location>
        <begin position="374"/>
        <end position="393"/>
    </location>
</feature>
<gene>
    <name evidence="5" type="ORF">EMWEY_00007080</name>
</gene>
<keyword evidence="6" id="KW-1185">Reference proteome</keyword>
<sequence length="2323" mass="256313">MTAGLSRQSKVKTKNIDGRTKNFLLAASQRKLATQLLQEPNGEFEGVAPNVCMDGTTQEDRPSRTPSLAGSAPASVHEDESNTEQQNVSTCPGPPAHSPSVTRVHGALGAPGEGLGGQSQDNEAVEEQQLPLLVNMTGLPLLVHVLNPERRASGAQGEESSSLTVDNYLVTDDFGIVRRKALATIPLAPSNPLSTTSDGAGEYEHNYSNTFVGSLCNAVTDANHVTSAPAEQSGIESVTGFWRSLCHGESFNVPLDDHTRKVLVRLQIAGSEFEIDDLCLDGSQVSLRELPIKLPALVNNPLQRDARKKQRHELLHASARILVRTVFVPSSRTFNTYLSSVVSIRNNLSTPVMVLPHPAVAILDTPAECFSTTTSSCCSDEPQNVDAPKGSLASPGRAVVAHRLGYLGLDTTHDGSVSEPQDSAAKPEPMLSVSEPDENDPNYKRGDGSDSDVDTPAKRPLFHPKISCRRLSADTKRCLMSLLSNRQSNQPDYEGQGMEAKGYHDVYSLALSLGAKPLLDHTTLQQIALENSHSIASFDCRPQVLEFFHRSTQTNRASPDVACDLVSTTLSKHAHINNDETSSVASTAIAVTVYGQSRDLVSESDPLFFEVGLDAPISLGNRLFEPLRVSIIPTNSTTVQRHPGGGAAPDHQERFLPYAHIPAGGDINIQRAASGFTFELETTSCGSEYRHIYESKPLLIDCHAPSPASALDLTVCFLRSRILDSSGNRVQQHSTMYRHLSRHQPAEFSVQAEVVGWVQQCASSPSVGPCDSSSACDYAGLTNIKRHMWCTCVRMIRVFAPFWLVNRQPEALAVSYCRRPIQYMPSSDWRFLGVPLQGRAYIALGIAPDDEAAHLLLQKDSTKPVLAEDIRAARSRRGPSVKLSPAFRVDIVGRPTTVSVQMQTSRGAKGKQSRHFGVIVSLAPPPFSRSRIISIHSRFILKNCLPFDIWVRETNGSASPLRLVPGCQCAFHPQVLGPRGEALICITKTDPAAIETLAKTEAPATTQQANSYPDGVAKAQSIDRIVWSSQLSVARSASFQIRLKTPVERLLCPPSGTDQYAPRGVLGTGGRALSWEHHNIHIAIRSLENAAFAVVFSEPLTSEYLLVNNTNHIIAFAQSGIRTKHVWEILDRGSQVGYAWTDPQREKKSLRFSFWDKNQKVVKACDIARVRVHRPLSLPNSKEKIYFVTEVRGSRRRVTITLDAPSASLKNALGARKVWKSLHHDIFKIRRKRVQQQLKRETKAFLLARSHSEADAWRSFRDGRKVTIPSEERQLLSVCRERRTWESDETAQSAPCSLATGPRDPLSQRRILRFQKRETLKLASKLRSSRPACSGESFSGSAVFAEDTVAHAEPHVSSGSADSQSTGVTETIRRNRMTALLNRRRTTYVSGSRNFRSGFKRRGNRQSCDLSQRTQMSSTSSDIEQVEDLCTETPFQAVGFYGGILIQGFGISLVDPTPHELAFFCVSGIRFEVGRLHKATVYDTRFSIKSLQIDNGVPGAQHRTILRHATLEERVERHGGSKVVLSGDGATAGASSEGLLYSVTKPLAAWDPLEENHEEQQDLFFRFELGGQWTEEATLLDYVDVELTPIALHVEADTTSVLLRFLMQLVQNRTFFLMSLQESNILLVQDAAANKVSTAGYHQLRAFPQATLPVAGTLKPLYIHELAIRPMLIIFSTRSQRLQRGHASAGHGNILAIRQFEVLGDRMTDITNFPMKSRLLAQQCVFTNAEQLVTDIGYSYIQQCIWQLHKLVASIDVIGNPLRLITGVSSSLRLITTHRSGEASNAEPRSWRAIHCISTLVLNFASEFFTSVSNIAAGLVKLLNLLGLTDVQCILSVWPESIRVSRARIERPETLLEGVSAGCIGFVQLIGGSVLALRQIYDQGVLESGIWRLFAGTAQRIAFVLASPAVAILVFIAAVAAGLSSALRHKSVVEKTRPRRVFPPEMTVSPYILHTARAMALLEASTQKSLVPGMLQTGIMSFPLPQARPPRSRRQHHGEENRKNQIKDYLLVTSDFVVCLRDGKAQWVCRKEDIQECTVTMPAYILGAILAQQDLFVRNRERHDAAYAYDDISHRSEEYERASYDQGSLCVVHVKVANQLKLPEDVLNDFSAAYKAYLSHATAKRSVVRALRDNFKVHFGTNDPCATHTPHPSHATIPQQQNRMGGNEASNAVTPLPSFVEAMARKLSESRSILSKGQKQRDQSCASAETANCGHREEGSQTSASQHRPSFLGMMLKCQVCWRRRIAGGRRNVQREMEATSSWACDWLRFLRRRKPSSEPQEVTFTVRTPDKDIALHVFDALCSTTECYFVARRNASNNDNLD</sequence>
<dbReference type="OrthoDB" id="428159at2759"/>
<dbReference type="Proteomes" id="UP000030763">
    <property type="component" value="Unassembled WGS sequence"/>
</dbReference>
<dbReference type="GeneID" id="25334694"/>
<protein>
    <submittedName>
        <fullName evidence="5">AGAP005082-PA, related, related</fullName>
    </submittedName>
</protein>
<feature type="region of interest" description="Disordered" evidence="2">
    <location>
        <begin position="410"/>
        <end position="459"/>
    </location>
</feature>
<dbReference type="RefSeq" id="XP_013337242.1">
    <property type="nucleotide sequence ID" value="XM_013481788.1"/>
</dbReference>
<evidence type="ECO:0000256" key="3">
    <source>
        <dbReference type="SAM" id="Phobius"/>
    </source>
</evidence>
<dbReference type="InterPro" id="IPR009543">
    <property type="entry name" value="VPS13_VAB"/>
</dbReference>
<name>U6M8S9_EIMMA</name>
<organism evidence="5 6">
    <name type="scientific">Eimeria maxima</name>
    <name type="common">Coccidian parasite</name>
    <dbReference type="NCBI Taxonomy" id="5804"/>
    <lineage>
        <taxon>Eukaryota</taxon>
        <taxon>Sar</taxon>
        <taxon>Alveolata</taxon>
        <taxon>Apicomplexa</taxon>
        <taxon>Conoidasida</taxon>
        <taxon>Coccidia</taxon>
        <taxon>Eucoccidiorida</taxon>
        <taxon>Eimeriorina</taxon>
        <taxon>Eimeriidae</taxon>
        <taxon>Eimeria</taxon>
    </lineage>
</organism>
<feature type="region of interest" description="Disordered" evidence="2">
    <location>
        <begin position="2145"/>
        <end position="2171"/>
    </location>
</feature>
<keyword evidence="3" id="KW-1133">Transmembrane helix</keyword>
<dbReference type="GO" id="GO:0006623">
    <property type="term" value="P:protein targeting to vacuole"/>
    <property type="evidence" value="ECO:0007669"/>
    <property type="project" value="TreeGrafter"/>
</dbReference>
<feature type="region of interest" description="Disordered" evidence="2">
    <location>
        <begin position="1"/>
        <end position="20"/>
    </location>
</feature>
<evidence type="ECO:0000256" key="2">
    <source>
        <dbReference type="SAM" id="MobiDB-lite"/>
    </source>
</evidence>
<accession>U6M8S9</accession>
<feature type="compositionally biased region" description="Polar residues" evidence="2">
    <location>
        <begin position="2156"/>
        <end position="2171"/>
    </location>
</feature>
<dbReference type="EMBL" id="HG721885">
    <property type="protein sequence ID" value="CDJ60592.1"/>
    <property type="molecule type" value="Genomic_DNA"/>
</dbReference>
<dbReference type="Pfam" id="PF25036">
    <property type="entry name" value="VPS13_VAB"/>
    <property type="match status" value="1"/>
</dbReference>
<feature type="region of interest" description="Disordered" evidence="2">
    <location>
        <begin position="2191"/>
        <end position="2228"/>
    </location>
</feature>
<dbReference type="PANTHER" id="PTHR16166:SF93">
    <property type="entry name" value="INTERMEMBRANE LIPID TRANSFER PROTEIN VPS13"/>
    <property type="match status" value="1"/>
</dbReference>
<keyword evidence="3" id="KW-0812">Transmembrane</keyword>
<dbReference type="PANTHER" id="PTHR16166">
    <property type="entry name" value="VACUOLAR PROTEIN SORTING-ASSOCIATED PROTEIN VPS13"/>
    <property type="match status" value="1"/>
</dbReference>
<comment type="similarity">
    <text evidence="1">Belongs to the VPS13 family.</text>
</comment>
<feature type="transmembrane region" description="Helical" evidence="3">
    <location>
        <begin position="1901"/>
        <end position="1927"/>
    </location>
</feature>
<reference evidence="5" key="2">
    <citation type="submission" date="2013-10" db="EMBL/GenBank/DDBJ databases">
        <authorList>
            <person name="Aslett M."/>
        </authorList>
    </citation>
    <scope>NUCLEOTIDE SEQUENCE [LARGE SCALE GENOMIC DNA]</scope>
    <source>
        <strain evidence="5">Weybridge</strain>
    </source>
</reference>
<feature type="compositionally biased region" description="Polar residues" evidence="2">
    <location>
        <begin position="2191"/>
        <end position="2210"/>
    </location>
</feature>
<proteinExistence type="inferred from homology"/>
<evidence type="ECO:0000313" key="6">
    <source>
        <dbReference type="Proteomes" id="UP000030763"/>
    </source>
</evidence>
<feature type="region of interest" description="Disordered" evidence="2">
    <location>
        <begin position="40"/>
        <end position="123"/>
    </location>
</feature>
<dbReference type="VEuPathDB" id="ToxoDB:EMWEY_00007080"/>
<dbReference type="InterPro" id="IPR026847">
    <property type="entry name" value="VPS13"/>
</dbReference>
<reference evidence="5" key="1">
    <citation type="submission" date="2013-10" db="EMBL/GenBank/DDBJ databases">
        <title>Genomic analysis of the causative agents of coccidiosis in chickens.</title>
        <authorList>
            <person name="Reid A.J."/>
            <person name="Blake D."/>
            <person name="Billington K."/>
            <person name="Browne H."/>
            <person name="Dunn M."/>
            <person name="Hung S."/>
            <person name="Kawahara F."/>
            <person name="Miranda-Saavedra D."/>
            <person name="Mourier T."/>
            <person name="Nagra H."/>
            <person name="Otto T.D."/>
            <person name="Rawlings N."/>
            <person name="Sanchez A."/>
            <person name="Sanders M."/>
            <person name="Subramaniam C."/>
            <person name="Tay Y."/>
            <person name="Dear P."/>
            <person name="Doerig C."/>
            <person name="Gruber A."/>
            <person name="Parkinson J."/>
            <person name="Shirley M."/>
            <person name="Wan K.L."/>
            <person name="Berriman M."/>
            <person name="Tomley F."/>
            <person name="Pain A."/>
        </authorList>
    </citation>
    <scope>NUCLEOTIDE SEQUENCE [LARGE SCALE GENOMIC DNA]</scope>
    <source>
        <strain evidence="5">Weybridge</strain>
    </source>
</reference>
<evidence type="ECO:0000256" key="1">
    <source>
        <dbReference type="ARBA" id="ARBA00006545"/>
    </source>
</evidence>
<dbReference type="GO" id="GO:0045053">
    <property type="term" value="P:protein retention in Golgi apparatus"/>
    <property type="evidence" value="ECO:0007669"/>
    <property type="project" value="TreeGrafter"/>
</dbReference>
<feature type="transmembrane region" description="Helical" evidence="3">
    <location>
        <begin position="1859"/>
        <end position="1881"/>
    </location>
</feature>
<evidence type="ECO:0000313" key="5">
    <source>
        <dbReference type="EMBL" id="CDJ60592.1"/>
    </source>
</evidence>
<keyword evidence="3" id="KW-0472">Membrane</keyword>